<reference evidence="2" key="1">
    <citation type="journal article" date="2019" name="Int. J. Syst. Evol. Microbiol.">
        <title>The Global Catalogue of Microorganisms (GCM) 10K type strain sequencing project: providing services to taxonomists for standard genome sequencing and annotation.</title>
        <authorList>
            <consortium name="The Broad Institute Genomics Platform"/>
            <consortium name="The Broad Institute Genome Sequencing Center for Infectious Disease"/>
            <person name="Wu L."/>
            <person name="Ma J."/>
        </authorList>
    </citation>
    <scope>NUCLEOTIDE SEQUENCE [LARGE SCALE GENOMIC DNA]</scope>
    <source>
        <strain evidence="2">IBRC-M 10908</strain>
    </source>
</reference>
<name>A0ABV8U086_9ACTN</name>
<evidence type="ECO:0000313" key="1">
    <source>
        <dbReference type="EMBL" id="MFC4336041.1"/>
    </source>
</evidence>
<dbReference type="RefSeq" id="WP_380621479.1">
    <property type="nucleotide sequence ID" value="NZ_JBHSDK010000015.1"/>
</dbReference>
<evidence type="ECO:0000313" key="2">
    <source>
        <dbReference type="Proteomes" id="UP001595823"/>
    </source>
</evidence>
<organism evidence="1 2">
    <name type="scientific">Salininema proteolyticum</name>
    <dbReference type="NCBI Taxonomy" id="1607685"/>
    <lineage>
        <taxon>Bacteria</taxon>
        <taxon>Bacillati</taxon>
        <taxon>Actinomycetota</taxon>
        <taxon>Actinomycetes</taxon>
        <taxon>Glycomycetales</taxon>
        <taxon>Glycomycetaceae</taxon>
        <taxon>Salininema</taxon>
    </lineage>
</organism>
<dbReference type="EMBL" id="JBHSDK010000015">
    <property type="protein sequence ID" value="MFC4336041.1"/>
    <property type="molecule type" value="Genomic_DNA"/>
</dbReference>
<comment type="caution">
    <text evidence="1">The sequence shown here is derived from an EMBL/GenBank/DDBJ whole genome shotgun (WGS) entry which is preliminary data.</text>
</comment>
<keyword evidence="2" id="KW-1185">Reference proteome</keyword>
<protein>
    <submittedName>
        <fullName evidence="1">Uncharacterized protein</fullName>
    </submittedName>
</protein>
<sequence length="146" mass="16539">MTSNFDTPVTESERAEMLEEIYWLEVPAVDMDDPRLRVAVSVVGGGVIGREYTAATWEYALVVDTDRSPDWYFQGTRLNGPWSPIGHHDMAVSFCKSLALIGEDWTQDILPVMREFYRVKYGEVNCEFLSSIHTRLAAVAEESEAQ</sequence>
<gene>
    <name evidence="1" type="ORF">ACFPET_12580</name>
</gene>
<proteinExistence type="predicted"/>
<dbReference type="Proteomes" id="UP001595823">
    <property type="component" value="Unassembled WGS sequence"/>
</dbReference>
<accession>A0ABV8U086</accession>